<feature type="non-terminal residue" evidence="1">
    <location>
        <position position="82"/>
    </location>
</feature>
<dbReference type="AlphaFoldDB" id="A0A0F9B0L8"/>
<accession>A0A0F9B0L8</accession>
<sequence>MVRNDDIGSSFTEDVEGGKIYHRKFDCDATKGGWDQWTSTFVPRPESVAGVLDAAFREIEVLKGTLTRQDALLKMIKESKGG</sequence>
<proteinExistence type="predicted"/>
<organism evidence="1">
    <name type="scientific">marine sediment metagenome</name>
    <dbReference type="NCBI Taxonomy" id="412755"/>
    <lineage>
        <taxon>unclassified sequences</taxon>
        <taxon>metagenomes</taxon>
        <taxon>ecological metagenomes</taxon>
    </lineage>
</organism>
<dbReference type="EMBL" id="LAZR01043349">
    <property type="protein sequence ID" value="KKL07292.1"/>
    <property type="molecule type" value="Genomic_DNA"/>
</dbReference>
<comment type="caution">
    <text evidence="1">The sequence shown here is derived from an EMBL/GenBank/DDBJ whole genome shotgun (WGS) entry which is preliminary data.</text>
</comment>
<evidence type="ECO:0000313" key="1">
    <source>
        <dbReference type="EMBL" id="KKL07292.1"/>
    </source>
</evidence>
<protein>
    <submittedName>
        <fullName evidence="1">Uncharacterized protein</fullName>
    </submittedName>
</protein>
<gene>
    <name evidence="1" type="ORF">LCGC14_2587440</name>
</gene>
<name>A0A0F9B0L8_9ZZZZ</name>
<reference evidence="1" key="1">
    <citation type="journal article" date="2015" name="Nature">
        <title>Complex archaea that bridge the gap between prokaryotes and eukaryotes.</title>
        <authorList>
            <person name="Spang A."/>
            <person name="Saw J.H."/>
            <person name="Jorgensen S.L."/>
            <person name="Zaremba-Niedzwiedzka K."/>
            <person name="Martijn J."/>
            <person name="Lind A.E."/>
            <person name="van Eijk R."/>
            <person name="Schleper C."/>
            <person name="Guy L."/>
            <person name="Ettema T.J."/>
        </authorList>
    </citation>
    <scope>NUCLEOTIDE SEQUENCE</scope>
</reference>